<dbReference type="AlphaFoldDB" id="A0A372EDW8"/>
<dbReference type="PANTHER" id="PTHR30483:SF6">
    <property type="entry name" value="PERIPLASMIC BINDING PROTEIN OF ABC TRANSPORTER FOR NATURAL AMINO ACIDS"/>
    <property type="match status" value="1"/>
</dbReference>
<dbReference type="Pfam" id="PF13458">
    <property type="entry name" value="Peripla_BP_6"/>
    <property type="match status" value="1"/>
</dbReference>
<dbReference type="InterPro" id="IPR028081">
    <property type="entry name" value="Leu-bd"/>
</dbReference>
<proteinExistence type="inferred from homology"/>
<sequence length="388" mass="41364">MPFPFQKALGGALVALGLVAAPAAFAQDTVRVGVIAEMSGPFAEFGKQMQAGIRAYQKMHGDSVAGKRVEVVIKDVGGPNPDAAKRIATELVVREKVNVLAGFGFTPNALAVAPIATQAKVPMIVMNAAAGGLTAKSPYMVRTSFHYPETVPPIAQWAIQQGAKKAYVIVADYSPGHDAEAAFIAAFKKAGGEIVGSVRTPLMTLDFAPYMQRVKDARPDVLFSFVNGGDVAPAFIKEYRDKGLPEAGIQLIGTGDIVDEALVEAIGERGVGITTVYPYSMHHKSALNERFVREFKAQRDPKSRPTIMGVAAYDGMAALYAALAKTGGKADGPTLIAALAGLKIDSPRGSLTIDKSSRDVVHDQYIRRFEKQDGAYYNVEFETFKAAP</sequence>
<name>A0A372EDW8_9BURK</name>
<dbReference type="Gene3D" id="3.40.50.2300">
    <property type="match status" value="2"/>
</dbReference>
<feature type="signal peptide" evidence="3">
    <location>
        <begin position="1"/>
        <end position="26"/>
    </location>
</feature>
<comment type="similarity">
    <text evidence="1">Belongs to the leucine-binding protein family.</text>
</comment>
<protein>
    <submittedName>
        <fullName evidence="5">ABC transporter substrate-binding protein</fullName>
    </submittedName>
</protein>
<dbReference type="InterPro" id="IPR051010">
    <property type="entry name" value="BCAA_transport"/>
</dbReference>
<accession>A0A372EDW8</accession>
<keyword evidence="2 3" id="KW-0732">Signal</keyword>
<evidence type="ECO:0000313" key="6">
    <source>
        <dbReference type="Proteomes" id="UP000261931"/>
    </source>
</evidence>
<evidence type="ECO:0000259" key="4">
    <source>
        <dbReference type="Pfam" id="PF13458"/>
    </source>
</evidence>
<gene>
    <name evidence="5" type="ORF">DY262_20735</name>
</gene>
<keyword evidence="6" id="KW-1185">Reference proteome</keyword>
<evidence type="ECO:0000256" key="3">
    <source>
        <dbReference type="SAM" id="SignalP"/>
    </source>
</evidence>
<organism evidence="5 6">
    <name type="scientific">Hydrogenophaga borbori</name>
    <dbReference type="NCBI Taxonomy" id="2294117"/>
    <lineage>
        <taxon>Bacteria</taxon>
        <taxon>Pseudomonadati</taxon>
        <taxon>Pseudomonadota</taxon>
        <taxon>Betaproteobacteria</taxon>
        <taxon>Burkholderiales</taxon>
        <taxon>Comamonadaceae</taxon>
        <taxon>Hydrogenophaga</taxon>
    </lineage>
</organism>
<evidence type="ECO:0000313" key="5">
    <source>
        <dbReference type="EMBL" id="RFP76074.1"/>
    </source>
</evidence>
<evidence type="ECO:0000256" key="1">
    <source>
        <dbReference type="ARBA" id="ARBA00010062"/>
    </source>
</evidence>
<dbReference type="PANTHER" id="PTHR30483">
    <property type="entry name" value="LEUCINE-SPECIFIC-BINDING PROTEIN"/>
    <property type="match status" value="1"/>
</dbReference>
<comment type="caution">
    <text evidence="5">The sequence shown here is derived from an EMBL/GenBank/DDBJ whole genome shotgun (WGS) entry which is preliminary data.</text>
</comment>
<dbReference type="SUPFAM" id="SSF53822">
    <property type="entry name" value="Periplasmic binding protein-like I"/>
    <property type="match status" value="1"/>
</dbReference>
<feature type="chain" id="PRO_5017042713" evidence="3">
    <location>
        <begin position="27"/>
        <end position="388"/>
    </location>
</feature>
<dbReference type="EMBL" id="QVLS01000018">
    <property type="protein sequence ID" value="RFP76074.1"/>
    <property type="molecule type" value="Genomic_DNA"/>
</dbReference>
<feature type="domain" description="Leucine-binding protein" evidence="4">
    <location>
        <begin position="29"/>
        <end position="370"/>
    </location>
</feature>
<dbReference type="RefSeq" id="WP_116960963.1">
    <property type="nucleotide sequence ID" value="NZ_QVLS01000018.1"/>
</dbReference>
<dbReference type="InterPro" id="IPR028082">
    <property type="entry name" value="Peripla_BP_I"/>
</dbReference>
<dbReference type="Proteomes" id="UP000261931">
    <property type="component" value="Unassembled WGS sequence"/>
</dbReference>
<reference evidence="5 6" key="1">
    <citation type="submission" date="2018-08" db="EMBL/GenBank/DDBJ databases">
        <title>Hydrogenophaga sp. LA-38 isolated from sludge.</title>
        <authorList>
            <person name="Im W.-T."/>
        </authorList>
    </citation>
    <scope>NUCLEOTIDE SEQUENCE [LARGE SCALE GENOMIC DNA]</scope>
    <source>
        <strain evidence="5 6">LA-38</strain>
    </source>
</reference>
<evidence type="ECO:0000256" key="2">
    <source>
        <dbReference type="ARBA" id="ARBA00022729"/>
    </source>
</evidence>